<dbReference type="SUPFAM" id="SSF69279">
    <property type="entry name" value="Phage tail proteins"/>
    <property type="match status" value="1"/>
</dbReference>
<evidence type="ECO:0000313" key="2">
    <source>
        <dbReference type="Proteomes" id="UP000471298"/>
    </source>
</evidence>
<evidence type="ECO:0000313" key="1">
    <source>
        <dbReference type="EMBL" id="MPV86899.1"/>
    </source>
</evidence>
<dbReference type="AlphaFoldDB" id="A0A6N7EZW0"/>
<dbReference type="InParanoid" id="A0A6N7EZW0"/>
<name>A0A6N7EZW0_9GAMM</name>
<gene>
    <name evidence="1" type="ORF">GCU85_09195</name>
</gene>
<dbReference type="PANTHER" id="PTHR35862:SF1">
    <property type="entry name" value="FELS-2 PROPHAGE PROTEIN"/>
    <property type="match status" value="1"/>
</dbReference>
<accession>A0A6N7EZW0</accession>
<proteinExistence type="predicted"/>
<dbReference type="PANTHER" id="PTHR35862">
    <property type="entry name" value="FELS-2 PROPHAGE PROTEIN"/>
    <property type="match status" value="1"/>
</dbReference>
<organism evidence="1 2">
    <name type="scientific">Ostreibacterium oceani</name>
    <dbReference type="NCBI Taxonomy" id="2654998"/>
    <lineage>
        <taxon>Bacteria</taxon>
        <taxon>Pseudomonadati</taxon>
        <taxon>Pseudomonadota</taxon>
        <taxon>Gammaproteobacteria</taxon>
        <taxon>Cardiobacteriales</taxon>
        <taxon>Ostreibacteriaceae</taxon>
        <taxon>Ostreibacterium</taxon>
    </lineage>
</organism>
<dbReference type="Proteomes" id="UP000471298">
    <property type="component" value="Unassembled WGS sequence"/>
</dbReference>
<dbReference type="EMBL" id="WHNW01000013">
    <property type="protein sequence ID" value="MPV86899.1"/>
    <property type="molecule type" value="Genomic_DNA"/>
</dbReference>
<dbReference type="RefSeq" id="WP_152810888.1">
    <property type="nucleotide sequence ID" value="NZ_WHNW01000013.1"/>
</dbReference>
<protein>
    <submittedName>
        <fullName evidence="1">Phage late control D family protein</fullName>
    </submittedName>
</protein>
<dbReference type="Pfam" id="PF05954">
    <property type="entry name" value="Phage_GPD"/>
    <property type="match status" value="1"/>
</dbReference>
<dbReference type="InterPro" id="IPR052726">
    <property type="entry name" value="Phage_Baseplate_Hub"/>
</dbReference>
<comment type="caution">
    <text evidence="1">The sequence shown here is derived from an EMBL/GenBank/DDBJ whole genome shotgun (WGS) entry which is preliminary data.</text>
</comment>
<reference evidence="1 2" key="1">
    <citation type="submission" date="2019-10" db="EMBL/GenBank/DDBJ databases">
        <title>Cardiobacteriales fam. a chemoheterotrophic member of the order Cardiobacteriales, and proposal of Cardiobacteriales fam. nov.</title>
        <authorList>
            <person name="Wang C."/>
        </authorList>
    </citation>
    <scope>NUCLEOTIDE SEQUENCE [LARGE SCALE GENOMIC DNA]</scope>
    <source>
        <strain evidence="1 2">ML27</strain>
    </source>
</reference>
<keyword evidence="2" id="KW-1185">Reference proteome</keyword>
<sequence length="347" mass="37595">MVDIPHFELTAGHRHPAWRLSINDRDVTDDLATRIVSLTINDNRGFEADTVSIVLSDHDGVMPVPEHGAVVSVALGWRGVPLIDKGQFIVDAVEHSGAPDILTINAKSADFREALLEKKNISYEKQTLSALIGKIASEYELTPRVSASLTGIQLTHKIQSNESDANLLTRLAIEHDAIATIKNGALLFIAAAEGLSSTGIALPTVAITRTSGDQHSYRMSDRDKFTGVKAYYFDLQAAKKRWVLAGDDTRTTTLKKAYKTADDAEVAAAAELKRLNRGVAALSIRFAYGQPHLFPELPIAVSGFKPAIDAVDWLITKATHTLDEQGLTTSIDCEVKDDQLIGDSAGD</sequence>